<keyword evidence="2" id="KW-0472">Membrane</keyword>
<name>A0A8J4YCX4_CHIOP</name>
<feature type="compositionally biased region" description="Polar residues" evidence="1">
    <location>
        <begin position="240"/>
        <end position="258"/>
    </location>
</feature>
<evidence type="ECO:0000256" key="1">
    <source>
        <dbReference type="SAM" id="MobiDB-lite"/>
    </source>
</evidence>
<evidence type="ECO:0000313" key="4">
    <source>
        <dbReference type="Proteomes" id="UP000770661"/>
    </source>
</evidence>
<keyword evidence="2" id="KW-0812">Transmembrane</keyword>
<dbReference type="AlphaFoldDB" id="A0A8J4YCX4"/>
<feature type="region of interest" description="Disordered" evidence="1">
    <location>
        <begin position="239"/>
        <end position="258"/>
    </location>
</feature>
<feature type="transmembrane region" description="Helical" evidence="2">
    <location>
        <begin position="68"/>
        <end position="94"/>
    </location>
</feature>
<accession>A0A8J4YCX4</accession>
<protein>
    <submittedName>
        <fullName evidence="3">Uncharacterized protein</fullName>
    </submittedName>
</protein>
<keyword evidence="2" id="KW-1133">Transmembrane helix</keyword>
<dbReference type="EMBL" id="JACEEZ010011235">
    <property type="protein sequence ID" value="KAG0721401.1"/>
    <property type="molecule type" value="Genomic_DNA"/>
</dbReference>
<feature type="region of interest" description="Disordered" evidence="1">
    <location>
        <begin position="39"/>
        <end position="58"/>
    </location>
</feature>
<feature type="compositionally biased region" description="Polar residues" evidence="1">
    <location>
        <begin position="40"/>
        <end position="58"/>
    </location>
</feature>
<evidence type="ECO:0000256" key="2">
    <source>
        <dbReference type="SAM" id="Phobius"/>
    </source>
</evidence>
<organism evidence="3 4">
    <name type="scientific">Chionoecetes opilio</name>
    <name type="common">Atlantic snow crab</name>
    <name type="synonym">Cancer opilio</name>
    <dbReference type="NCBI Taxonomy" id="41210"/>
    <lineage>
        <taxon>Eukaryota</taxon>
        <taxon>Metazoa</taxon>
        <taxon>Ecdysozoa</taxon>
        <taxon>Arthropoda</taxon>
        <taxon>Crustacea</taxon>
        <taxon>Multicrustacea</taxon>
        <taxon>Malacostraca</taxon>
        <taxon>Eumalacostraca</taxon>
        <taxon>Eucarida</taxon>
        <taxon>Decapoda</taxon>
        <taxon>Pleocyemata</taxon>
        <taxon>Brachyura</taxon>
        <taxon>Eubrachyura</taxon>
        <taxon>Majoidea</taxon>
        <taxon>Majidae</taxon>
        <taxon>Chionoecetes</taxon>
    </lineage>
</organism>
<evidence type="ECO:0000313" key="3">
    <source>
        <dbReference type="EMBL" id="KAG0721401.1"/>
    </source>
</evidence>
<gene>
    <name evidence="3" type="ORF">GWK47_046533</name>
</gene>
<dbReference type="Proteomes" id="UP000770661">
    <property type="component" value="Unassembled WGS sequence"/>
</dbReference>
<proteinExistence type="predicted"/>
<reference evidence="3" key="1">
    <citation type="submission" date="2020-07" db="EMBL/GenBank/DDBJ databases">
        <title>The High-quality genome of the commercially important snow crab, Chionoecetes opilio.</title>
        <authorList>
            <person name="Jeong J.-H."/>
            <person name="Ryu S."/>
        </authorList>
    </citation>
    <scope>NUCLEOTIDE SEQUENCE</scope>
    <source>
        <strain evidence="3">MADBK_172401_WGS</strain>
        <tissue evidence="3">Digestive gland</tissue>
    </source>
</reference>
<comment type="caution">
    <text evidence="3">The sequence shown here is derived from an EMBL/GenBank/DDBJ whole genome shotgun (WGS) entry which is preliminary data.</text>
</comment>
<feature type="transmembrane region" description="Helical" evidence="2">
    <location>
        <begin position="7"/>
        <end position="32"/>
    </location>
</feature>
<keyword evidence="4" id="KW-1185">Reference proteome</keyword>
<sequence>MAKRKFGAILLLSVIVPLLVSTIILIIVVMVLPNSEPRTESVSQDGQSTGNKTKQQLSPLSYKTKSRVLFILGVTFACSLFVFLIVIIAVACAWARKAKGCVVGDQNSEVTSQVYNNVDCQLTKHTERVSEGNQTKYSINTRKDRVNSITTAAPPCPLVKTVAVPTQVSSRNSGERDVDDNLQNFYIHGRETCPIVQPTSYGTLGRTHLLSTVDEDGYHVDNLGFDSEEANTEEFLSSLGKRQSSAPGCQQSFPTDISESVGTIQPSTAERQNTTVASAEVEYSDQDNKSQKHLSKQDSFQGLPPLRPFDRYLTLVRLDSDTSLESYSLEATRNIWKSIDEEDEKEENMMVQKEEAFNK</sequence>